<keyword evidence="2" id="KW-0472">Membrane</keyword>
<evidence type="ECO:0000313" key="4">
    <source>
        <dbReference type="EMBL" id="KAJ6246177.1"/>
    </source>
</evidence>
<reference evidence="4" key="1">
    <citation type="submission" date="2022-08" db="EMBL/GenBank/DDBJ databases">
        <title>Novel sulfate-reducing endosymbionts in the free-living metamonad Anaeramoeba.</title>
        <authorList>
            <person name="Jerlstrom-Hultqvist J."/>
            <person name="Cepicka I."/>
            <person name="Gallot-Lavallee L."/>
            <person name="Salas-Leiva D."/>
            <person name="Curtis B.A."/>
            <person name="Zahonova K."/>
            <person name="Pipaliya S."/>
            <person name="Dacks J."/>
            <person name="Roger A.J."/>
        </authorList>
    </citation>
    <scope>NUCLEOTIDE SEQUENCE</scope>
    <source>
        <strain evidence="4">Schooner1</strain>
    </source>
</reference>
<feature type="region of interest" description="Disordered" evidence="1">
    <location>
        <begin position="1"/>
        <end position="25"/>
    </location>
</feature>
<evidence type="ECO:0000256" key="2">
    <source>
        <dbReference type="SAM" id="Phobius"/>
    </source>
</evidence>
<dbReference type="PANTHER" id="PTHR12245:SF5">
    <property type="entry name" value="SPRY DOMAIN-CONTAINING SOCS BOX PROTEIN 3"/>
    <property type="match status" value="1"/>
</dbReference>
<feature type="region of interest" description="Disordered" evidence="1">
    <location>
        <begin position="154"/>
        <end position="178"/>
    </location>
</feature>
<protein>
    <submittedName>
        <fullName evidence="4">Spry domain-containing socs box protein</fullName>
    </submittedName>
</protein>
<organism evidence="4 5">
    <name type="scientific">Anaeramoeba flamelloides</name>
    <dbReference type="NCBI Taxonomy" id="1746091"/>
    <lineage>
        <taxon>Eukaryota</taxon>
        <taxon>Metamonada</taxon>
        <taxon>Anaeramoebidae</taxon>
        <taxon>Anaeramoeba</taxon>
    </lineage>
</organism>
<evidence type="ECO:0000256" key="1">
    <source>
        <dbReference type="SAM" id="MobiDB-lite"/>
    </source>
</evidence>
<dbReference type="InterPro" id="IPR050672">
    <property type="entry name" value="FBXO45-Fsn/SPSB_families"/>
</dbReference>
<keyword evidence="2" id="KW-0812">Transmembrane</keyword>
<dbReference type="Pfam" id="PF00622">
    <property type="entry name" value="SPRY"/>
    <property type="match status" value="1"/>
</dbReference>
<dbReference type="SUPFAM" id="SSF49899">
    <property type="entry name" value="Concanavalin A-like lectins/glucanases"/>
    <property type="match status" value="1"/>
</dbReference>
<feature type="transmembrane region" description="Helical" evidence="2">
    <location>
        <begin position="42"/>
        <end position="66"/>
    </location>
</feature>
<name>A0ABQ8YNR3_9EUKA</name>
<gene>
    <name evidence="4" type="ORF">M0813_19546</name>
</gene>
<keyword evidence="5" id="KW-1185">Reference proteome</keyword>
<comment type="caution">
    <text evidence="4">The sequence shown here is derived from an EMBL/GenBank/DDBJ whole genome shotgun (WGS) entry which is preliminary data.</text>
</comment>
<proteinExistence type="predicted"/>
<dbReference type="InterPro" id="IPR043136">
    <property type="entry name" value="B30.2/SPRY_sf"/>
</dbReference>
<evidence type="ECO:0000259" key="3">
    <source>
        <dbReference type="Pfam" id="PF00622"/>
    </source>
</evidence>
<evidence type="ECO:0000313" key="5">
    <source>
        <dbReference type="Proteomes" id="UP001150062"/>
    </source>
</evidence>
<dbReference type="EMBL" id="JAOAOG010000137">
    <property type="protein sequence ID" value="KAJ6246177.1"/>
    <property type="molecule type" value="Genomic_DNA"/>
</dbReference>
<dbReference type="PANTHER" id="PTHR12245">
    <property type="entry name" value="SPRY DOMAIN CONTAINING SOCS BOX PROTEIN"/>
    <property type="match status" value="1"/>
</dbReference>
<dbReference type="InterPro" id="IPR003877">
    <property type="entry name" value="SPRY_dom"/>
</dbReference>
<feature type="compositionally biased region" description="Basic and acidic residues" evidence="1">
    <location>
        <begin position="165"/>
        <end position="178"/>
    </location>
</feature>
<dbReference type="InterPro" id="IPR013320">
    <property type="entry name" value="ConA-like_dom_sf"/>
</dbReference>
<sequence>MNQNKEQKESLQKKEPTFLKKEPTSKSSFYDNCVKKQHKETIIFLLVYFGILVVVLLILGAILGVYRKQIDENNETNEFLERYCNSKSLKNNVKAFNQFLEKFDELTKIVEELKQNEIQEIFPEYQSPNHKTIHRVNEMEKNEDKKEEIYKDLLDGNRNAKQQKKKEQEKEQEKEKEKKVKILPIKSYETFQPEFSDKGIELSNNDQTASNLEKKNSKLRVCGKNSYSVGVHEILVKIDKFVKTEEELNWVQLGVIDSNTKKDCFSNNKNDECKGTYSYVSYWNGYYNVFASQKQKVHPKLFLKEENGYGKPFKQDDQIKVILDMDKKTLSFKVNNQNFGQAWDNLPDQVYFFVGMLGQTNEPNRVTLLNDKLS</sequence>
<dbReference type="Gene3D" id="2.60.120.920">
    <property type="match status" value="1"/>
</dbReference>
<feature type="domain" description="SPRY" evidence="3">
    <location>
        <begin position="247"/>
        <end position="356"/>
    </location>
</feature>
<accession>A0ABQ8YNR3</accession>
<keyword evidence="2" id="KW-1133">Transmembrane helix</keyword>
<feature type="compositionally biased region" description="Basic and acidic residues" evidence="1">
    <location>
        <begin position="1"/>
        <end position="24"/>
    </location>
</feature>
<dbReference type="Proteomes" id="UP001150062">
    <property type="component" value="Unassembled WGS sequence"/>
</dbReference>